<comment type="caution">
    <text evidence="1">The sequence shown here is derived from an EMBL/GenBank/DDBJ whole genome shotgun (WGS) entry which is preliminary data.</text>
</comment>
<dbReference type="Proteomes" id="UP000664399">
    <property type="component" value="Unassembled WGS sequence"/>
</dbReference>
<protein>
    <submittedName>
        <fullName evidence="1">Uncharacterized protein</fullName>
    </submittedName>
</protein>
<sequence>MTAIAGCLLNAQADSRPGDANPLKTHHDIHPSPACPLMFTHPSHYLRKHRRLPHHVIFAFSTTV</sequence>
<proteinExistence type="predicted"/>
<dbReference type="RefSeq" id="WP_207855438.1">
    <property type="nucleotide sequence ID" value="NZ_JAFVMG010000043.1"/>
</dbReference>
<reference evidence="1 2" key="1">
    <citation type="submission" date="2021-03" db="EMBL/GenBank/DDBJ databases">
        <title>The complete genome sequence of Acetobacter suratthaniensis TBRC 1719.</title>
        <authorList>
            <person name="Charoenyingcharoen P."/>
            <person name="Yukphan P."/>
        </authorList>
    </citation>
    <scope>NUCLEOTIDE SEQUENCE [LARGE SCALE GENOMIC DNA]</scope>
    <source>
        <strain evidence="1 2">TBRC 1719</strain>
    </source>
</reference>
<keyword evidence="2" id="KW-1185">Reference proteome</keyword>
<evidence type="ECO:0000313" key="2">
    <source>
        <dbReference type="Proteomes" id="UP000664399"/>
    </source>
</evidence>
<dbReference type="EMBL" id="JAFVMG010000043">
    <property type="protein sequence ID" value="MBO1329603.1"/>
    <property type="molecule type" value="Genomic_DNA"/>
</dbReference>
<evidence type="ECO:0000313" key="1">
    <source>
        <dbReference type="EMBL" id="MBO1329603.1"/>
    </source>
</evidence>
<organism evidence="1 2">
    <name type="scientific">Acetobacter suratthaniensis</name>
    <dbReference type="NCBI Taxonomy" id="1502841"/>
    <lineage>
        <taxon>Bacteria</taxon>
        <taxon>Pseudomonadati</taxon>
        <taxon>Pseudomonadota</taxon>
        <taxon>Alphaproteobacteria</taxon>
        <taxon>Acetobacterales</taxon>
        <taxon>Acetobacteraceae</taxon>
        <taxon>Acetobacter</taxon>
    </lineage>
</organism>
<name>A0ABS3LQG6_9PROT</name>
<gene>
    <name evidence="1" type="ORF">J2D75_14185</name>
</gene>
<feature type="non-terminal residue" evidence="1">
    <location>
        <position position="1"/>
    </location>
</feature>
<accession>A0ABS3LQG6</accession>